<reference evidence="8" key="2">
    <citation type="journal article" date="2013" name="Nat. Genet.">
        <title>The genome of the platyfish, Xiphophorus maculatus, provides insights into evolutionary adaptation and several complex traits.</title>
        <authorList>
            <person name="Schartl M."/>
            <person name="Walter R.B."/>
            <person name="Shen Y."/>
            <person name="Garcia T."/>
            <person name="Catchen J."/>
            <person name="Amores A."/>
            <person name="Braasch I."/>
            <person name="Chalopin D."/>
            <person name="Volff J.N."/>
            <person name="Lesch K.P."/>
            <person name="Bisazza A."/>
            <person name="Minx P."/>
            <person name="Hillier L."/>
            <person name="Wilson R.K."/>
            <person name="Fuerstenberg S."/>
            <person name="Boore J."/>
            <person name="Searle S."/>
            <person name="Postlethwait J.H."/>
            <person name="Warren W.C."/>
        </authorList>
    </citation>
    <scope>NUCLEOTIDE SEQUENCE [LARGE SCALE GENOMIC DNA]</scope>
    <source>
        <strain evidence="8">JP 163 A</strain>
    </source>
</reference>
<comment type="subcellular location">
    <subcellularLocation>
        <location evidence="1">Membrane</location>
        <topology evidence="1">Multi-pass membrane protein</topology>
    </subcellularLocation>
</comment>
<dbReference type="Pfam" id="PF01569">
    <property type="entry name" value="PAP2"/>
    <property type="match status" value="1"/>
</dbReference>
<dbReference type="InParanoid" id="A0A3B5QTJ2"/>
<evidence type="ECO:0000256" key="4">
    <source>
        <dbReference type="ARBA" id="ARBA00022989"/>
    </source>
</evidence>
<dbReference type="GO" id="GO:0006644">
    <property type="term" value="P:phospholipid metabolic process"/>
    <property type="evidence" value="ECO:0007669"/>
    <property type="project" value="InterPro"/>
</dbReference>
<dbReference type="InterPro" id="IPR000326">
    <property type="entry name" value="PAP2/HPO"/>
</dbReference>
<reference evidence="7" key="4">
    <citation type="submission" date="2025-09" db="UniProtKB">
        <authorList>
            <consortium name="Ensembl"/>
        </authorList>
    </citation>
    <scope>IDENTIFICATION</scope>
    <source>
        <strain evidence="7">JP 163 A</strain>
    </source>
</reference>
<reference evidence="8" key="1">
    <citation type="submission" date="2012-01" db="EMBL/GenBank/DDBJ databases">
        <authorList>
            <person name="Walter R."/>
            <person name="Schartl M."/>
            <person name="Warren W."/>
        </authorList>
    </citation>
    <scope>NUCLEOTIDE SEQUENCE [LARGE SCALE GENOMIC DNA]</scope>
    <source>
        <strain evidence="8">JP 163 A</strain>
    </source>
</reference>
<dbReference type="Proteomes" id="UP000002852">
    <property type="component" value="Unassembled WGS sequence"/>
</dbReference>
<dbReference type="InterPro" id="IPR036938">
    <property type="entry name" value="PAP2/HPO_sf"/>
</dbReference>
<proteinExistence type="inferred from homology"/>
<dbReference type="Gene3D" id="1.20.144.10">
    <property type="entry name" value="Phosphatidic acid phosphatase type 2/haloperoxidase"/>
    <property type="match status" value="1"/>
</dbReference>
<evidence type="ECO:0000313" key="7">
    <source>
        <dbReference type="Ensembl" id="ENSXMAP00000034543.1"/>
    </source>
</evidence>
<evidence type="ECO:0000256" key="3">
    <source>
        <dbReference type="ARBA" id="ARBA00022692"/>
    </source>
</evidence>
<dbReference type="GO" id="GO:0046839">
    <property type="term" value="P:phospholipid dephosphorylation"/>
    <property type="evidence" value="ECO:0007669"/>
    <property type="project" value="TreeGrafter"/>
</dbReference>
<dbReference type="GO" id="GO:0008195">
    <property type="term" value="F:phosphatidate phosphatase activity"/>
    <property type="evidence" value="ECO:0007669"/>
    <property type="project" value="TreeGrafter"/>
</dbReference>
<dbReference type="GO" id="GO:0005886">
    <property type="term" value="C:plasma membrane"/>
    <property type="evidence" value="ECO:0007669"/>
    <property type="project" value="TreeGrafter"/>
</dbReference>
<comment type="similarity">
    <text evidence="2">Belongs to the PA-phosphatase related phosphoesterase family.</text>
</comment>
<feature type="domain" description="Phosphatidic acid phosphatase type 2/haloperoxidase" evidence="6">
    <location>
        <begin position="155"/>
        <end position="239"/>
    </location>
</feature>
<evidence type="ECO:0000313" key="8">
    <source>
        <dbReference type="Proteomes" id="UP000002852"/>
    </source>
</evidence>
<organism evidence="7 8">
    <name type="scientific">Xiphophorus maculatus</name>
    <name type="common">Southern platyfish</name>
    <name type="synonym">Platypoecilus maculatus</name>
    <dbReference type="NCBI Taxonomy" id="8083"/>
    <lineage>
        <taxon>Eukaryota</taxon>
        <taxon>Metazoa</taxon>
        <taxon>Chordata</taxon>
        <taxon>Craniata</taxon>
        <taxon>Vertebrata</taxon>
        <taxon>Euteleostomi</taxon>
        <taxon>Actinopterygii</taxon>
        <taxon>Neopterygii</taxon>
        <taxon>Teleostei</taxon>
        <taxon>Neoteleostei</taxon>
        <taxon>Acanthomorphata</taxon>
        <taxon>Ovalentaria</taxon>
        <taxon>Atherinomorphae</taxon>
        <taxon>Cyprinodontiformes</taxon>
        <taxon>Poeciliidae</taxon>
        <taxon>Poeciliinae</taxon>
        <taxon>Xiphophorus</taxon>
    </lineage>
</organism>
<evidence type="ECO:0000256" key="5">
    <source>
        <dbReference type="ARBA" id="ARBA00023136"/>
    </source>
</evidence>
<dbReference type="Ensembl" id="ENSXMAT00000034990.1">
    <property type="protein sequence ID" value="ENSXMAP00000034543.1"/>
    <property type="gene ID" value="ENSXMAG00000023403.1"/>
</dbReference>
<keyword evidence="5" id="KW-0472">Membrane</keyword>
<dbReference type="SUPFAM" id="SSF48317">
    <property type="entry name" value="Acid phosphatase/Vanadium-dependent haloperoxidase"/>
    <property type="match status" value="1"/>
</dbReference>
<keyword evidence="8" id="KW-1185">Reference proteome</keyword>
<name>A0A3B5QTJ2_XIPMA</name>
<evidence type="ECO:0000259" key="6">
    <source>
        <dbReference type="Pfam" id="PF01569"/>
    </source>
</evidence>
<keyword evidence="3" id="KW-0812">Transmembrane</keyword>
<evidence type="ECO:0000256" key="1">
    <source>
        <dbReference type="ARBA" id="ARBA00004141"/>
    </source>
</evidence>
<keyword evidence="4" id="KW-1133">Transmembrane helix</keyword>
<dbReference type="PANTHER" id="PTHR10165">
    <property type="entry name" value="LIPID PHOSPHATE PHOSPHATASE"/>
    <property type="match status" value="1"/>
</dbReference>
<dbReference type="STRING" id="8083.ENSXMAP00000034543"/>
<dbReference type="GeneTree" id="ENSGT00940000164486"/>
<reference evidence="7" key="3">
    <citation type="submission" date="2025-08" db="UniProtKB">
        <authorList>
            <consortium name="Ensembl"/>
        </authorList>
    </citation>
    <scope>IDENTIFICATION</scope>
    <source>
        <strain evidence="7">JP 163 A</strain>
    </source>
</reference>
<evidence type="ECO:0000256" key="2">
    <source>
        <dbReference type="ARBA" id="ARBA00008816"/>
    </source>
</evidence>
<dbReference type="PANTHER" id="PTHR10165:SF94">
    <property type="entry name" value="PHOSPHATIDIC ACID PHOSPHATASE TYPE 2D"/>
    <property type="match status" value="1"/>
</dbReference>
<accession>A0A3B5QTJ2</accession>
<protein>
    <submittedName>
        <fullName evidence="7">Phosphatidic acid phosphatase type 2D</fullName>
    </submittedName>
</protein>
<dbReference type="AlphaFoldDB" id="A0A3B5QTJ2"/>
<dbReference type="GO" id="GO:0007165">
    <property type="term" value="P:signal transduction"/>
    <property type="evidence" value="ECO:0007669"/>
    <property type="project" value="TreeGrafter"/>
</dbReference>
<dbReference type="InterPro" id="IPR043216">
    <property type="entry name" value="PAP-like"/>
</dbReference>
<sequence>MQKLNSSGTHCSTLPRDAELQLRLADSGGSGEGRENGAGIHFLTQPEDQGSFCTKRKMLVGLDVICLCVASIPFFACELKAVTPYERGFFCGDDSITYPYLEREAIPDTLLIAGGIAITGLTIALGECYRVRFRGVLSRAFVRNRYVSCLYKELGSFLFGCCVGQSLTNMAKLSVGRLRPYFLSVCNITYESINCTPGSYVNQVKCNPRDNKLVIEARKSFFSGHASFAMYTMLYLARLGVTSLKELLSRRKRVFRELLKSTQKNRNSKEVYRKKLETKPQKNNIRDVWLEMKKITDFKQTEDYINGSLERANELNAFFLRFSSGTNSSFHPPLTHNFPFKPQGFYLPPQS</sequence>